<dbReference type="OrthoDB" id="8537427at2"/>
<dbReference type="Proteomes" id="UP000294887">
    <property type="component" value="Unassembled WGS sequence"/>
</dbReference>
<protein>
    <submittedName>
        <fullName evidence="1">Glutaredoxin-like protein DUF836</fullName>
    </submittedName>
</protein>
<dbReference type="SUPFAM" id="SSF52833">
    <property type="entry name" value="Thioredoxin-like"/>
    <property type="match status" value="1"/>
</dbReference>
<proteinExistence type="predicted"/>
<dbReference type="InterPro" id="IPR036249">
    <property type="entry name" value="Thioredoxin-like_sf"/>
</dbReference>
<dbReference type="RefSeq" id="WP_131906502.1">
    <property type="nucleotide sequence ID" value="NZ_BAAAFU010000006.1"/>
</dbReference>
<accession>A0A4V2P886</accession>
<keyword evidence="2" id="KW-1185">Reference proteome</keyword>
<organism evidence="1 2">
    <name type="scientific">Cocleimonas flava</name>
    <dbReference type="NCBI Taxonomy" id="634765"/>
    <lineage>
        <taxon>Bacteria</taxon>
        <taxon>Pseudomonadati</taxon>
        <taxon>Pseudomonadota</taxon>
        <taxon>Gammaproteobacteria</taxon>
        <taxon>Thiotrichales</taxon>
        <taxon>Thiotrichaceae</taxon>
        <taxon>Cocleimonas</taxon>
    </lineage>
</organism>
<sequence length="88" mass="10299">MSILSKELIVYYRDGCHLCDQATDSLITLQQELGYEIKQIDIDNDPQVTEVMRKQYHADIPVITYQDEVIFYHFFDEIAVRQALAKNS</sequence>
<dbReference type="EMBL" id="SMFQ01000004">
    <property type="protein sequence ID" value="TCJ84765.1"/>
    <property type="molecule type" value="Genomic_DNA"/>
</dbReference>
<evidence type="ECO:0000313" key="2">
    <source>
        <dbReference type="Proteomes" id="UP000294887"/>
    </source>
</evidence>
<dbReference type="AlphaFoldDB" id="A0A4V2P886"/>
<dbReference type="InterPro" id="IPR008554">
    <property type="entry name" value="Glutaredoxin-like"/>
</dbReference>
<evidence type="ECO:0000313" key="1">
    <source>
        <dbReference type="EMBL" id="TCJ84765.1"/>
    </source>
</evidence>
<gene>
    <name evidence="1" type="ORF">EV695_2726</name>
</gene>
<name>A0A4V2P886_9GAMM</name>
<comment type="caution">
    <text evidence="1">The sequence shown here is derived from an EMBL/GenBank/DDBJ whole genome shotgun (WGS) entry which is preliminary data.</text>
</comment>
<reference evidence="1 2" key="1">
    <citation type="submission" date="2019-03" db="EMBL/GenBank/DDBJ databases">
        <title>Genomic Encyclopedia of Type Strains, Phase IV (KMG-IV): sequencing the most valuable type-strain genomes for metagenomic binning, comparative biology and taxonomic classification.</title>
        <authorList>
            <person name="Goeker M."/>
        </authorList>
    </citation>
    <scope>NUCLEOTIDE SEQUENCE [LARGE SCALE GENOMIC DNA]</scope>
    <source>
        <strain evidence="1 2">DSM 24830</strain>
    </source>
</reference>
<dbReference type="Gene3D" id="3.40.30.10">
    <property type="entry name" value="Glutaredoxin"/>
    <property type="match status" value="1"/>
</dbReference>
<dbReference type="Pfam" id="PF05768">
    <property type="entry name" value="Glrx-like"/>
    <property type="match status" value="1"/>
</dbReference>